<reference evidence="6" key="1">
    <citation type="journal article" date="2014" name="Science">
        <title>The coffee genome provides insight into the convergent evolution of caffeine biosynthesis.</title>
        <authorList>
            <person name="Denoeud F."/>
            <person name="Carretero-Paulet L."/>
            <person name="Dereeper A."/>
            <person name="Droc G."/>
            <person name="Guyot R."/>
            <person name="Pietrella M."/>
            <person name="Zheng C."/>
            <person name="Alberti A."/>
            <person name="Anthony F."/>
            <person name="Aprea G."/>
            <person name="Aury J.M."/>
            <person name="Bento P."/>
            <person name="Bernard M."/>
            <person name="Bocs S."/>
            <person name="Campa C."/>
            <person name="Cenci A."/>
            <person name="Combes M.C."/>
            <person name="Crouzillat D."/>
            <person name="Da Silva C."/>
            <person name="Daddiego L."/>
            <person name="De Bellis F."/>
            <person name="Dussert S."/>
            <person name="Garsmeur O."/>
            <person name="Gayraud T."/>
            <person name="Guignon V."/>
            <person name="Jahn K."/>
            <person name="Jamilloux V."/>
            <person name="Joet T."/>
            <person name="Labadie K."/>
            <person name="Lan T."/>
            <person name="Leclercq J."/>
            <person name="Lepelley M."/>
            <person name="Leroy T."/>
            <person name="Li L.T."/>
            <person name="Librado P."/>
            <person name="Lopez L."/>
            <person name="Munoz A."/>
            <person name="Noel B."/>
            <person name="Pallavicini A."/>
            <person name="Perrotta G."/>
            <person name="Poncet V."/>
            <person name="Pot D."/>
            <person name="Priyono X."/>
            <person name="Rigoreau M."/>
            <person name="Rouard M."/>
            <person name="Rozas J."/>
            <person name="Tranchant-Dubreuil C."/>
            <person name="VanBuren R."/>
            <person name="Zhang Q."/>
            <person name="Andrade A.C."/>
            <person name="Argout X."/>
            <person name="Bertrand B."/>
            <person name="de Kochko A."/>
            <person name="Graziosi G."/>
            <person name="Henry R.J."/>
            <person name="Jayarama X."/>
            <person name="Ming R."/>
            <person name="Nagai C."/>
            <person name="Rounsley S."/>
            <person name="Sankoff D."/>
            <person name="Giuliano G."/>
            <person name="Albert V.A."/>
            <person name="Wincker P."/>
            <person name="Lashermes P."/>
        </authorList>
    </citation>
    <scope>NUCLEOTIDE SEQUENCE [LARGE SCALE GENOMIC DNA]</scope>
    <source>
        <strain evidence="6">cv. DH200-94</strain>
    </source>
</reference>
<proteinExistence type="predicted"/>
<keyword evidence="6" id="KW-1185">Reference proteome</keyword>
<evidence type="ECO:0000259" key="4">
    <source>
        <dbReference type="PROSITE" id="PS50102"/>
    </source>
</evidence>
<dbReference type="PANTHER" id="PTHR48025">
    <property type="entry name" value="OS02G0815200 PROTEIN"/>
    <property type="match status" value="1"/>
</dbReference>
<dbReference type="Gene3D" id="3.30.70.330">
    <property type="match status" value="2"/>
</dbReference>
<dbReference type="PANTHER" id="PTHR48025:SF1">
    <property type="entry name" value="RRM DOMAIN-CONTAINING PROTEIN"/>
    <property type="match status" value="1"/>
</dbReference>
<feature type="domain" description="RRM" evidence="4">
    <location>
        <begin position="354"/>
        <end position="435"/>
    </location>
</feature>
<dbReference type="InterPro" id="IPR000504">
    <property type="entry name" value="RRM_dom"/>
</dbReference>
<feature type="region of interest" description="Disordered" evidence="3">
    <location>
        <begin position="1"/>
        <end position="46"/>
    </location>
</feature>
<evidence type="ECO:0000313" key="6">
    <source>
        <dbReference type="Proteomes" id="UP000295252"/>
    </source>
</evidence>
<protein>
    <recommendedName>
        <fullName evidence="4">RRM domain-containing protein</fullName>
    </recommendedName>
</protein>
<sequence>MAKSAKKPKGKKPPEESNTLTASNSKPDRSNSENLNVTTAPESDSNVFSSLFGEIREENSTNLSIFSNNNPFRRKPGNPSSERPIDGRNVQTGLALENPNGEKAGNFENSDGPAELKKRKWKEEKKGDIEEEELGRKKLKRVGGNGGKTKDKMEENGVTASTAIHGGLVDNGNAVDEEKKGKKKKRKRDEVEAEYEAKRYGVEEEGRKEERGGLVGVKRKEMDSLEDVMVSKEGFDDEIKLLRTVFVGNLPLKIKKKVLIREFGKFGEVESVRIRSVPLNDSKIPRKGAIMKKHINETADSVHAYVVFKTEESAQASLAHNMAVVSGNHIRVDRACPPRKKLKGDNAPLYDNKRTVFVGNLPFDVKDEELYQLFSSIKNLESSIEAIRIVRDPGTSLGKGIAYMLFKTKDAADMVIRRRNLKLRDRDLRLYHAKAETTLSKRKSPLPTNTPPAKKFGGKTKFASLENKTTSKAASSYQGLRASKSGIQKKTHRPAANSQKVPMQKERQQKRPAVAARKAKALKAKQAGIKRKLDKQTPDSIHQKKKARRFT</sequence>
<organism evidence="5 6">
    <name type="scientific">Coffea canephora</name>
    <name type="common">Robusta coffee</name>
    <dbReference type="NCBI Taxonomy" id="49390"/>
    <lineage>
        <taxon>Eukaryota</taxon>
        <taxon>Viridiplantae</taxon>
        <taxon>Streptophyta</taxon>
        <taxon>Embryophyta</taxon>
        <taxon>Tracheophyta</taxon>
        <taxon>Spermatophyta</taxon>
        <taxon>Magnoliopsida</taxon>
        <taxon>eudicotyledons</taxon>
        <taxon>Gunneridae</taxon>
        <taxon>Pentapetalae</taxon>
        <taxon>asterids</taxon>
        <taxon>lamiids</taxon>
        <taxon>Gentianales</taxon>
        <taxon>Rubiaceae</taxon>
        <taxon>Ixoroideae</taxon>
        <taxon>Gardenieae complex</taxon>
        <taxon>Bertiereae - Coffeeae clade</taxon>
        <taxon>Coffeeae</taxon>
        <taxon>Coffea</taxon>
    </lineage>
</organism>
<dbReference type="InterPro" id="IPR050502">
    <property type="entry name" value="Euk_RNA-bind_prot"/>
</dbReference>
<dbReference type="PhylomeDB" id="A0A068UWZ6"/>
<accession>A0A068UWZ6</accession>
<feature type="region of interest" description="Disordered" evidence="3">
    <location>
        <begin position="58"/>
        <end position="190"/>
    </location>
</feature>
<feature type="region of interest" description="Disordered" evidence="3">
    <location>
        <begin position="436"/>
        <end position="551"/>
    </location>
</feature>
<gene>
    <name evidence="5" type="ORF">GSCOC_T00037830001</name>
</gene>
<dbReference type="GO" id="GO:0009535">
    <property type="term" value="C:chloroplast thylakoid membrane"/>
    <property type="evidence" value="ECO:0007669"/>
    <property type="project" value="TreeGrafter"/>
</dbReference>
<dbReference type="SMART" id="SM00360">
    <property type="entry name" value="RRM"/>
    <property type="match status" value="2"/>
</dbReference>
<dbReference type="OrthoDB" id="442677at2759"/>
<feature type="compositionally biased region" description="Polar residues" evidence="3">
    <location>
        <begin position="32"/>
        <end position="46"/>
    </location>
</feature>
<evidence type="ECO:0000256" key="3">
    <source>
        <dbReference type="SAM" id="MobiDB-lite"/>
    </source>
</evidence>
<evidence type="ECO:0000256" key="1">
    <source>
        <dbReference type="ARBA" id="ARBA00022884"/>
    </source>
</evidence>
<dbReference type="Proteomes" id="UP000295252">
    <property type="component" value="Chromosome X"/>
</dbReference>
<dbReference type="STRING" id="49390.A0A068UWZ6"/>
<dbReference type="InterPro" id="IPR035979">
    <property type="entry name" value="RBD_domain_sf"/>
</dbReference>
<dbReference type="SUPFAM" id="SSF54928">
    <property type="entry name" value="RNA-binding domain, RBD"/>
    <property type="match status" value="2"/>
</dbReference>
<evidence type="ECO:0000256" key="2">
    <source>
        <dbReference type="PROSITE-ProRule" id="PRU00176"/>
    </source>
</evidence>
<dbReference type="Gramene" id="CDP13065">
    <property type="protein sequence ID" value="CDP13065"/>
    <property type="gene ID" value="GSCOC_T00037830001"/>
</dbReference>
<dbReference type="EMBL" id="HG739156">
    <property type="protein sequence ID" value="CDP13065.1"/>
    <property type="molecule type" value="Genomic_DNA"/>
</dbReference>
<dbReference type="GO" id="GO:1901259">
    <property type="term" value="P:chloroplast rRNA processing"/>
    <property type="evidence" value="ECO:0007669"/>
    <property type="project" value="TreeGrafter"/>
</dbReference>
<feature type="compositionally biased region" description="Basic residues" evidence="3">
    <location>
        <begin position="517"/>
        <end position="533"/>
    </location>
</feature>
<dbReference type="InParanoid" id="A0A068UWZ6"/>
<dbReference type="FunCoup" id="A0A068UWZ6">
    <property type="interactions" value="1609"/>
</dbReference>
<dbReference type="AlphaFoldDB" id="A0A068UWZ6"/>
<feature type="compositionally biased region" description="Basic residues" evidence="3">
    <location>
        <begin position="1"/>
        <end position="11"/>
    </location>
</feature>
<dbReference type="CDD" id="cd12394">
    <property type="entry name" value="RRM1_RBM34"/>
    <property type="match status" value="1"/>
</dbReference>
<name>A0A068UWZ6_COFCA</name>
<dbReference type="Pfam" id="PF00076">
    <property type="entry name" value="RRM_1"/>
    <property type="match status" value="1"/>
</dbReference>
<dbReference type="InterPro" id="IPR034221">
    <property type="entry name" value="RBM34_RRM2"/>
</dbReference>
<dbReference type="InterPro" id="IPR012677">
    <property type="entry name" value="Nucleotide-bd_a/b_plait_sf"/>
</dbReference>
<dbReference type="GO" id="GO:0003729">
    <property type="term" value="F:mRNA binding"/>
    <property type="evidence" value="ECO:0007669"/>
    <property type="project" value="TreeGrafter"/>
</dbReference>
<feature type="domain" description="RRM" evidence="4">
    <location>
        <begin position="243"/>
        <end position="337"/>
    </location>
</feature>
<dbReference type="PROSITE" id="PS50102">
    <property type="entry name" value="RRM"/>
    <property type="match status" value="2"/>
</dbReference>
<feature type="compositionally biased region" description="Polar residues" evidence="3">
    <location>
        <begin position="60"/>
        <end position="71"/>
    </location>
</feature>
<feature type="compositionally biased region" description="Polar residues" evidence="3">
    <location>
        <begin position="466"/>
        <end position="478"/>
    </location>
</feature>
<dbReference type="OMA" id="NAYAVYT"/>
<dbReference type="CDD" id="cd12395">
    <property type="entry name" value="RRM2_RBM34"/>
    <property type="match status" value="1"/>
</dbReference>
<evidence type="ECO:0000313" key="5">
    <source>
        <dbReference type="EMBL" id="CDP13065.1"/>
    </source>
</evidence>
<keyword evidence="1 2" id="KW-0694">RNA-binding</keyword>